<comment type="caution">
    <text evidence="3">The sequence shown here is derived from an EMBL/GenBank/DDBJ whole genome shotgun (WGS) entry which is preliminary data.</text>
</comment>
<keyword evidence="1" id="KW-1133">Transmembrane helix</keyword>
<keyword evidence="4" id="KW-1185">Reference proteome</keyword>
<proteinExistence type="predicted"/>
<accession>A0ABQ8SX35</accession>
<gene>
    <name evidence="3" type="ORF">ANN_14726</name>
</gene>
<feature type="transmembrane region" description="Helical" evidence="1">
    <location>
        <begin position="57"/>
        <end position="87"/>
    </location>
</feature>
<feature type="signal peptide" evidence="2">
    <location>
        <begin position="1"/>
        <end position="20"/>
    </location>
</feature>
<reference evidence="3 4" key="1">
    <citation type="journal article" date="2022" name="Allergy">
        <title>Genome assembly and annotation of Periplaneta americana reveal a comprehensive cockroach allergen profile.</title>
        <authorList>
            <person name="Wang L."/>
            <person name="Xiong Q."/>
            <person name="Saelim N."/>
            <person name="Wang L."/>
            <person name="Nong W."/>
            <person name="Wan A.T."/>
            <person name="Shi M."/>
            <person name="Liu X."/>
            <person name="Cao Q."/>
            <person name="Hui J.H.L."/>
            <person name="Sookrung N."/>
            <person name="Leung T.F."/>
            <person name="Tungtrongchitr A."/>
            <person name="Tsui S.K.W."/>
        </authorList>
    </citation>
    <scope>NUCLEOTIDE SEQUENCE [LARGE SCALE GENOMIC DNA]</scope>
    <source>
        <strain evidence="3">PWHHKU_190912</strain>
    </source>
</reference>
<dbReference type="Proteomes" id="UP001148838">
    <property type="component" value="Unassembled WGS sequence"/>
</dbReference>
<evidence type="ECO:0000256" key="1">
    <source>
        <dbReference type="SAM" id="Phobius"/>
    </source>
</evidence>
<keyword evidence="1" id="KW-0472">Membrane</keyword>
<dbReference type="EMBL" id="JAJSOF020000019">
    <property type="protein sequence ID" value="KAJ4438775.1"/>
    <property type="molecule type" value="Genomic_DNA"/>
</dbReference>
<organism evidence="3 4">
    <name type="scientific">Periplaneta americana</name>
    <name type="common">American cockroach</name>
    <name type="synonym">Blatta americana</name>
    <dbReference type="NCBI Taxonomy" id="6978"/>
    <lineage>
        <taxon>Eukaryota</taxon>
        <taxon>Metazoa</taxon>
        <taxon>Ecdysozoa</taxon>
        <taxon>Arthropoda</taxon>
        <taxon>Hexapoda</taxon>
        <taxon>Insecta</taxon>
        <taxon>Pterygota</taxon>
        <taxon>Neoptera</taxon>
        <taxon>Polyneoptera</taxon>
        <taxon>Dictyoptera</taxon>
        <taxon>Blattodea</taxon>
        <taxon>Blattoidea</taxon>
        <taxon>Blattidae</taxon>
        <taxon>Blattinae</taxon>
        <taxon>Periplaneta</taxon>
    </lineage>
</organism>
<protein>
    <submittedName>
        <fullName evidence="3">Uncharacterized protein</fullName>
    </submittedName>
</protein>
<evidence type="ECO:0000313" key="3">
    <source>
        <dbReference type="EMBL" id="KAJ4438775.1"/>
    </source>
</evidence>
<feature type="chain" id="PRO_5045281963" evidence="2">
    <location>
        <begin position="21"/>
        <end position="99"/>
    </location>
</feature>
<keyword evidence="2" id="KW-0732">Signal</keyword>
<keyword evidence="1" id="KW-0812">Transmembrane</keyword>
<name>A0ABQ8SX35_PERAM</name>
<sequence length="99" mass="11032">MQVFVVVGFYLLLMMDGVNSVTCSVHVSVESGVFVSIVVYSTDSSIRFHQHVVTLDFVAISFLSLFLDVVSVWILHSVLELVLWVCLLKKIVAVKMNAI</sequence>
<evidence type="ECO:0000256" key="2">
    <source>
        <dbReference type="SAM" id="SignalP"/>
    </source>
</evidence>
<evidence type="ECO:0000313" key="4">
    <source>
        <dbReference type="Proteomes" id="UP001148838"/>
    </source>
</evidence>